<reference evidence="4" key="1">
    <citation type="submission" date="2022-11" db="UniProtKB">
        <authorList>
            <consortium name="WormBaseParasite"/>
        </authorList>
    </citation>
    <scope>IDENTIFICATION</scope>
</reference>
<protein>
    <submittedName>
        <fullName evidence="4">Uncharacterized protein</fullName>
    </submittedName>
</protein>
<feature type="compositionally biased region" description="Polar residues" evidence="1">
    <location>
        <begin position="41"/>
        <end position="54"/>
    </location>
</feature>
<evidence type="ECO:0000256" key="1">
    <source>
        <dbReference type="SAM" id="MobiDB-lite"/>
    </source>
</evidence>
<name>A0A915AQK7_PARUN</name>
<accession>A0A915AQK7</accession>
<proteinExistence type="predicted"/>
<organism evidence="3 4">
    <name type="scientific">Parascaris univalens</name>
    <name type="common">Nematode worm</name>
    <dbReference type="NCBI Taxonomy" id="6257"/>
    <lineage>
        <taxon>Eukaryota</taxon>
        <taxon>Metazoa</taxon>
        <taxon>Ecdysozoa</taxon>
        <taxon>Nematoda</taxon>
        <taxon>Chromadorea</taxon>
        <taxon>Rhabditida</taxon>
        <taxon>Spirurina</taxon>
        <taxon>Ascaridomorpha</taxon>
        <taxon>Ascaridoidea</taxon>
        <taxon>Ascarididae</taxon>
        <taxon>Parascaris</taxon>
    </lineage>
</organism>
<feature type="region of interest" description="Disordered" evidence="1">
    <location>
        <begin position="1"/>
        <end position="100"/>
    </location>
</feature>
<keyword evidence="2" id="KW-1133">Transmembrane helix</keyword>
<evidence type="ECO:0000313" key="4">
    <source>
        <dbReference type="WBParaSite" id="PgR013_g016_t02"/>
    </source>
</evidence>
<feature type="transmembrane region" description="Helical" evidence="2">
    <location>
        <begin position="120"/>
        <end position="143"/>
    </location>
</feature>
<keyword evidence="2" id="KW-0472">Membrane</keyword>
<dbReference type="Proteomes" id="UP000887569">
    <property type="component" value="Unplaced"/>
</dbReference>
<evidence type="ECO:0000256" key="2">
    <source>
        <dbReference type="SAM" id="Phobius"/>
    </source>
</evidence>
<keyword evidence="2" id="KW-0812">Transmembrane</keyword>
<feature type="compositionally biased region" description="Polar residues" evidence="1">
    <location>
        <begin position="1"/>
        <end position="13"/>
    </location>
</feature>
<sequence length="149" mass="16481">MMGPKNSTLSTAKTPKGGSTPKNDSTHLPAPKNPTEKDNKTITIKPSPIKQSLQTDEKKQSKTNSTPVQTKDDMNAFDDLSPPDLEGSSEESSSSNRTNEEMKALFRGNFGRVRTQQVTFFLSISSFYSVSTIIYICLMYGFMHNSVFS</sequence>
<keyword evidence="3" id="KW-1185">Reference proteome</keyword>
<evidence type="ECO:0000313" key="3">
    <source>
        <dbReference type="Proteomes" id="UP000887569"/>
    </source>
</evidence>
<dbReference type="WBParaSite" id="PgR013_g016_t02">
    <property type="protein sequence ID" value="PgR013_g016_t02"/>
    <property type="gene ID" value="PgR013_g016"/>
</dbReference>
<dbReference type="AlphaFoldDB" id="A0A915AQK7"/>